<dbReference type="EMBL" id="CM020620">
    <property type="protein sequence ID" value="KAK1867447.1"/>
    <property type="molecule type" value="Genomic_DNA"/>
</dbReference>
<protein>
    <submittedName>
        <fullName evidence="1">Uncharacterized protein</fullName>
    </submittedName>
</protein>
<accession>A0ACC3CCG9</accession>
<reference evidence="1" key="1">
    <citation type="submission" date="2019-11" db="EMBL/GenBank/DDBJ databases">
        <title>Nori genome reveals adaptations in red seaweeds to the harsh intertidal environment.</title>
        <authorList>
            <person name="Wang D."/>
            <person name="Mao Y."/>
        </authorList>
    </citation>
    <scope>NUCLEOTIDE SEQUENCE</scope>
    <source>
        <tissue evidence="1">Gametophyte</tissue>
    </source>
</reference>
<proteinExistence type="predicted"/>
<evidence type="ECO:0000313" key="1">
    <source>
        <dbReference type="EMBL" id="KAK1867447.1"/>
    </source>
</evidence>
<dbReference type="Proteomes" id="UP000798662">
    <property type="component" value="Chromosome 3"/>
</dbReference>
<gene>
    <name evidence="1" type="ORF">I4F81_009954</name>
</gene>
<comment type="caution">
    <text evidence="1">The sequence shown here is derived from an EMBL/GenBank/DDBJ whole genome shotgun (WGS) entry which is preliminary data.</text>
</comment>
<name>A0ACC3CCG9_PYRYE</name>
<evidence type="ECO:0000313" key="2">
    <source>
        <dbReference type="Proteomes" id="UP000798662"/>
    </source>
</evidence>
<sequence>MGIRSRRPLSSGERETIATLLRQGTSLRAIGTAHGRPKSTIAYAAAVERASENASRVDKQVRSKALTGRELRSLCCELDDNGFNSFRSLTKKVNQTRTQGGGSSEKGSVSTYTVRRAVKAMGFESRVAAKKPCLSDRNKAKRLVWCCERRGWTVEWATVFFSDENSFAARDGSMHRVWRRQGERLLPLAASPDVQEWPPELDGLGGVLGFRPHPLGAL</sequence>
<organism evidence="1 2">
    <name type="scientific">Pyropia yezoensis</name>
    <name type="common">Susabi-nori</name>
    <name type="synonym">Porphyra yezoensis</name>
    <dbReference type="NCBI Taxonomy" id="2788"/>
    <lineage>
        <taxon>Eukaryota</taxon>
        <taxon>Rhodophyta</taxon>
        <taxon>Bangiophyceae</taxon>
        <taxon>Bangiales</taxon>
        <taxon>Bangiaceae</taxon>
        <taxon>Pyropia</taxon>
    </lineage>
</organism>
<keyword evidence="2" id="KW-1185">Reference proteome</keyword>